<dbReference type="EMBL" id="SNRW01026674">
    <property type="protein sequence ID" value="KAA6360630.1"/>
    <property type="molecule type" value="Genomic_DNA"/>
</dbReference>
<protein>
    <submittedName>
        <fullName evidence="3">Uncharacterized protein</fullName>
    </submittedName>
</protein>
<name>A0A5J4TRN5_9EUKA</name>
<feature type="compositionally biased region" description="Basic and acidic residues" evidence="1">
    <location>
        <begin position="48"/>
        <end position="59"/>
    </location>
</feature>
<dbReference type="AlphaFoldDB" id="A0A5J4TRN5"/>
<feature type="non-terminal residue" evidence="3">
    <location>
        <position position="151"/>
    </location>
</feature>
<comment type="caution">
    <text evidence="3">The sequence shown here is derived from an EMBL/GenBank/DDBJ whole genome shotgun (WGS) entry which is preliminary data.</text>
</comment>
<accession>A0A5J4TRN5</accession>
<feature type="region of interest" description="Disordered" evidence="1">
    <location>
        <begin position="1"/>
        <end position="32"/>
    </location>
</feature>
<evidence type="ECO:0000256" key="1">
    <source>
        <dbReference type="SAM" id="MobiDB-lite"/>
    </source>
</evidence>
<evidence type="ECO:0000313" key="4">
    <source>
        <dbReference type="Proteomes" id="UP000324800"/>
    </source>
</evidence>
<reference evidence="3 4" key="1">
    <citation type="submission" date="2019-03" db="EMBL/GenBank/DDBJ databases">
        <title>Single cell metagenomics reveals metabolic interactions within the superorganism composed of flagellate Streblomastix strix and complex community of Bacteroidetes bacteria on its surface.</title>
        <authorList>
            <person name="Treitli S.C."/>
            <person name="Kolisko M."/>
            <person name="Husnik F."/>
            <person name="Keeling P."/>
            <person name="Hampl V."/>
        </authorList>
    </citation>
    <scope>NUCLEOTIDE SEQUENCE [LARGE SCALE GENOMIC DNA]</scope>
    <source>
        <strain evidence="3">ST1C</strain>
    </source>
</reference>
<evidence type="ECO:0000313" key="3">
    <source>
        <dbReference type="EMBL" id="KAA6360630.1"/>
    </source>
</evidence>
<feature type="transmembrane region" description="Helical" evidence="2">
    <location>
        <begin position="121"/>
        <end position="147"/>
    </location>
</feature>
<proteinExistence type="predicted"/>
<gene>
    <name evidence="3" type="ORF">EZS28_043843</name>
</gene>
<keyword evidence="2" id="KW-0812">Transmembrane</keyword>
<keyword evidence="2" id="KW-0472">Membrane</keyword>
<organism evidence="3 4">
    <name type="scientific">Streblomastix strix</name>
    <dbReference type="NCBI Taxonomy" id="222440"/>
    <lineage>
        <taxon>Eukaryota</taxon>
        <taxon>Metamonada</taxon>
        <taxon>Preaxostyla</taxon>
        <taxon>Oxymonadida</taxon>
        <taxon>Streblomastigidae</taxon>
        <taxon>Streblomastix</taxon>
    </lineage>
</organism>
<evidence type="ECO:0000256" key="2">
    <source>
        <dbReference type="SAM" id="Phobius"/>
    </source>
</evidence>
<dbReference type="Proteomes" id="UP000324800">
    <property type="component" value="Unassembled WGS sequence"/>
</dbReference>
<sequence>MEVEIGGDMKVMKKKKKKKSINQSNIDLTDGKKHKISDSRITLIMRRSSVDKDKDKKEDGFDEYEDGRKEKKNKTNLKDKQQQQQQQQQQGGSARVNISNNYTIERSSSTKKRYMATESQLNLLLFIEAIIDFAWSGACITAAFAFIRGFK</sequence>
<keyword evidence="2" id="KW-1133">Transmembrane helix</keyword>
<feature type="region of interest" description="Disordered" evidence="1">
    <location>
        <begin position="47"/>
        <end position="101"/>
    </location>
</feature>